<feature type="transmembrane region" description="Helical" evidence="1">
    <location>
        <begin position="6"/>
        <end position="24"/>
    </location>
</feature>
<name>A0ABT6DMZ9_9BACT</name>
<evidence type="ECO:0008006" key="4">
    <source>
        <dbReference type="Google" id="ProtNLM"/>
    </source>
</evidence>
<accession>A0ABT6DMZ9</accession>
<keyword evidence="1" id="KW-1133">Transmembrane helix</keyword>
<dbReference type="Proteomes" id="UP001152321">
    <property type="component" value="Unassembled WGS sequence"/>
</dbReference>
<reference evidence="2" key="1">
    <citation type="submission" date="2022-08" db="EMBL/GenBank/DDBJ databases">
        <title>Novel Bdellovibrio Species Isolated from Svalbard: Designation Bdellovibrio svalbardensis.</title>
        <authorList>
            <person name="Mitchell R.J."/>
            <person name="Choi S.Y."/>
        </authorList>
    </citation>
    <scope>NUCLEOTIDE SEQUENCE</scope>
    <source>
        <strain evidence="2">PAP01</strain>
    </source>
</reference>
<organism evidence="2 3">
    <name type="scientific">Bdellovibrio svalbardensis</name>
    <dbReference type="NCBI Taxonomy" id="2972972"/>
    <lineage>
        <taxon>Bacteria</taxon>
        <taxon>Pseudomonadati</taxon>
        <taxon>Bdellovibrionota</taxon>
        <taxon>Bdellovibrionia</taxon>
        <taxon>Bdellovibrionales</taxon>
        <taxon>Pseudobdellovibrionaceae</taxon>
        <taxon>Bdellovibrio</taxon>
    </lineage>
</organism>
<evidence type="ECO:0000256" key="1">
    <source>
        <dbReference type="SAM" id="Phobius"/>
    </source>
</evidence>
<evidence type="ECO:0000313" key="3">
    <source>
        <dbReference type="Proteomes" id="UP001152321"/>
    </source>
</evidence>
<dbReference type="SUPFAM" id="SSF46565">
    <property type="entry name" value="Chaperone J-domain"/>
    <property type="match status" value="1"/>
</dbReference>
<dbReference type="InterPro" id="IPR036869">
    <property type="entry name" value="J_dom_sf"/>
</dbReference>
<dbReference type="EMBL" id="JANRMI010000005">
    <property type="protein sequence ID" value="MDG0817877.1"/>
    <property type="molecule type" value="Genomic_DNA"/>
</dbReference>
<dbReference type="RefSeq" id="WP_277579353.1">
    <property type="nucleotide sequence ID" value="NZ_JANRMI010000005.1"/>
</dbReference>
<protein>
    <recommendedName>
        <fullName evidence="4">J domain-containing protein</fullName>
    </recommendedName>
</protein>
<comment type="caution">
    <text evidence="2">The sequence shown here is derived from an EMBL/GenBank/DDBJ whole genome shotgun (WGS) entry which is preliminary data.</text>
</comment>
<keyword evidence="1" id="KW-0472">Membrane</keyword>
<sequence>MNSQELLTVNVVGAGAFILWYVLARGGGKRPTRLDMNAKDSAPPLITKTAALDSAPESKPELKSEADRAPAAPIVHPDLVGRKAKSLNVMFIYNGHSWDAYEVLGVPAGASIKTVTDAYQTALRRCDTQSVEFLETAYKAILNKGS</sequence>
<proteinExistence type="predicted"/>
<keyword evidence="3" id="KW-1185">Reference proteome</keyword>
<evidence type="ECO:0000313" key="2">
    <source>
        <dbReference type="EMBL" id="MDG0817877.1"/>
    </source>
</evidence>
<gene>
    <name evidence="2" type="ORF">NWE73_15960</name>
</gene>
<keyword evidence="1" id="KW-0812">Transmembrane</keyword>